<evidence type="ECO:0000313" key="3">
    <source>
        <dbReference type="Proteomes" id="UP000198756"/>
    </source>
</evidence>
<protein>
    <submittedName>
        <fullName evidence="2">FR47-like protein</fullName>
    </submittedName>
</protein>
<evidence type="ECO:0000259" key="1">
    <source>
        <dbReference type="PROSITE" id="PS51186"/>
    </source>
</evidence>
<dbReference type="InterPro" id="IPR016181">
    <property type="entry name" value="Acyl_CoA_acyltransferase"/>
</dbReference>
<feature type="domain" description="N-acetyltransferase" evidence="1">
    <location>
        <begin position="99"/>
        <end position="228"/>
    </location>
</feature>
<reference evidence="3" key="1">
    <citation type="submission" date="2016-10" db="EMBL/GenBank/DDBJ databases">
        <authorList>
            <person name="Varghese N."/>
            <person name="Submissions S."/>
        </authorList>
    </citation>
    <scope>NUCLEOTIDE SEQUENCE [LARGE SCALE GENOMIC DNA]</scope>
    <source>
        <strain evidence="3">DSM 22703</strain>
    </source>
</reference>
<organism evidence="2 3">
    <name type="scientific">Algoriphagus alkaliphilus</name>
    <dbReference type="NCBI Taxonomy" id="279824"/>
    <lineage>
        <taxon>Bacteria</taxon>
        <taxon>Pseudomonadati</taxon>
        <taxon>Bacteroidota</taxon>
        <taxon>Cytophagia</taxon>
        <taxon>Cytophagales</taxon>
        <taxon>Cyclobacteriaceae</taxon>
        <taxon>Algoriphagus</taxon>
    </lineage>
</organism>
<dbReference type="Pfam" id="PF08445">
    <property type="entry name" value="FR47"/>
    <property type="match status" value="1"/>
</dbReference>
<keyword evidence="3" id="KW-1185">Reference proteome</keyword>
<sequence length="228" mass="25155">MPHPLDNPIWNALNTGSKMFSSGNENCRFLNSEMGFFAGMTNYEAGSIRQLHSICQPGQKLILFPPGRIVVDNGWKVLNDHELLQMVYTGSSNGMTQESNLTALGEDDVPAMLELVAMTKPGPFLSRTIDFGGYFGINQGAQLVSMAGKRLSPDPFVELSAVCTHPDFGGMGLSYQVLQRVIHDIIQSGKVPFLHVYPENLPAIKLYTKLGFEPRATLRTYFLEKIGV</sequence>
<dbReference type="EMBL" id="FMXE01000018">
    <property type="protein sequence ID" value="SDA83366.1"/>
    <property type="molecule type" value="Genomic_DNA"/>
</dbReference>
<gene>
    <name evidence="2" type="ORF">SAMN03080617_02642</name>
</gene>
<dbReference type="GO" id="GO:0016747">
    <property type="term" value="F:acyltransferase activity, transferring groups other than amino-acyl groups"/>
    <property type="evidence" value="ECO:0007669"/>
    <property type="project" value="InterPro"/>
</dbReference>
<dbReference type="SUPFAM" id="SSF55729">
    <property type="entry name" value="Acyl-CoA N-acyltransferases (Nat)"/>
    <property type="match status" value="1"/>
</dbReference>
<dbReference type="PROSITE" id="PS51186">
    <property type="entry name" value="GNAT"/>
    <property type="match status" value="1"/>
</dbReference>
<dbReference type="Gene3D" id="3.40.630.30">
    <property type="match status" value="1"/>
</dbReference>
<accession>A0A1G5YLX0</accession>
<dbReference type="RefSeq" id="WP_092730700.1">
    <property type="nucleotide sequence ID" value="NZ_FMXE01000018.1"/>
</dbReference>
<name>A0A1G5YLX0_9BACT</name>
<evidence type="ECO:0000313" key="2">
    <source>
        <dbReference type="EMBL" id="SDA83366.1"/>
    </source>
</evidence>
<dbReference type="Proteomes" id="UP000198756">
    <property type="component" value="Unassembled WGS sequence"/>
</dbReference>
<dbReference type="STRING" id="279824.SAMN03080617_02642"/>
<dbReference type="OrthoDB" id="9797456at2"/>
<dbReference type="AlphaFoldDB" id="A0A1G5YLX0"/>
<dbReference type="InterPro" id="IPR013653">
    <property type="entry name" value="GCN5-like_dom"/>
</dbReference>
<proteinExistence type="predicted"/>
<dbReference type="InterPro" id="IPR000182">
    <property type="entry name" value="GNAT_dom"/>
</dbReference>